<keyword evidence="4 6" id="KW-0418">Kinase</keyword>
<dbReference type="PROSITE" id="PS00584">
    <property type="entry name" value="PFKB_KINASES_2"/>
    <property type="match status" value="1"/>
</dbReference>
<accession>A0A927K2U5</accession>
<dbReference type="PANTHER" id="PTHR43085">
    <property type="entry name" value="HEXOKINASE FAMILY MEMBER"/>
    <property type="match status" value="1"/>
</dbReference>
<dbReference type="SUPFAM" id="SSF53613">
    <property type="entry name" value="Ribokinase-like"/>
    <property type="match status" value="1"/>
</dbReference>
<evidence type="ECO:0000313" key="8">
    <source>
        <dbReference type="EMBL" id="MBD8868518.1"/>
    </source>
</evidence>
<evidence type="ECO:0000256" key="4">
    <source>
        <dbReference type="ARBA" id="ARBA00022777"/>
    </source>
</evidence>
<name>A0A927K2U5_9ACTN</name>
<dbReference type="Gene3D" id="3.40.1190.20">
    <property type="match status" value="1"/>
</dbReference>
<organism evidence="8 9">
    <name type="scientific">Nocardioides donggukensis</name>
    <dbReference type="NCBI Taxonomy" id="2774019"/>
    <lineage>
        <taxon>Bacteria</taxon>
        <taxon>Bacillati</taxon>
        <taxon>Actinomycetota</taxon>
        <taxon>Actinomycetes</taxon>
        <taxon>Propionibacteriales</taxon>
        <taxon>Nocardioidaceae</taxon>
        <taxon>Nocardioides</taxon>
    </lineage>
</organism>
<dbReference type="GO" id="GO:0005524">
    <property type="term" value="F:ATP binding"/>
    <property type="evidence" value="ECO:0007669"/>
    <property type="project" value="UniProtKB-KW"/>
</dbReference>
<proteinExistence type="inferred from homology"/>
<dbReference type="EMBL" id="JACYXZ010000001">
    <property type="protein sequence ID" value="MBD8868518.1"/>
    <property type="molecule type" value="Genomic_DNA"/>
</dbReference>
<dbReference type="CDD" id="cd01167">
    <property type="entry name" value="bac_FRK"/>
    <property type="match status" value="1"/>
</dbReference>
<dbReference type="Proteomes" id="UP000616839">
    <property type="component" value="Unassembled WGS sequence"/>
</dbReference>
<dbReference type="PANTHER" id="PTHR43085:SF1">
    <property type="entry name" value="PSEUDOURIDINE KINASE-RELATED"/>
    <property type="match status" value="1"/>
</dbReference>
<dbReference type="InterPro" id="IPR050306">
    <property type="entry name" value="PfkB_Carbo_kinase"/>
</dbReference>
<comment type="caution">
    <text evidence="8">The sequence shown here is derived from an EMBL/GenBank/DDBJ whole genome shotgun (WGS) entry which is preliminary data.</text>
</comment>
<dbReference type="InterPro" id="IPR029056">
    <property type="entry name" value="Ribokinase-like"/>
</dbReference>
<evidence type="ECO:0000259" key="7">
    <source>
        <dbReference type="Pfam" id="PF00294"/>
    </source>
</evidence>
<comment type="similarity">
    <text evidence="1 6">Belongs to the carbohydrate kinase PfkB family.</text>
</comment>
<protein>
    <submittedName>
        <fullName evidence="8">Carbohydrate kinase</fullName>
    </submittedName>
</protein>
<dbReference type="InterPro" id="IPR002139">
    <property type="entry name" value="Ribo/fructo_kinase"/>
</dbReference>
<keyword evidence="5" id="KW-0067">ATP-binding</keyword>
<evidence type="ECO:0000256" key="2">
    <source>
        <dbReference type="ARBA" id="ARBA00022679"/>
    </source>
</evidence>
<evidence type="ECO:0000256" key="5">
    <source>
        <dbReference type="ARBA" id="ARBA00022840"/>
    </source>
</evidence>
<gene>
    <name evidence="8" type="ORF">IE331_02675</name>
</gene>
<feature type="domain" description="Carbohydrate kinase PfkB" evidence="7">
    <location>
        <begin position="8"/>
        <end position="296"/>
    </location>
</feature>
<sequence>MTPFSALVVGEALMDVVHAEGAVQEHAGGSAANTALALARLDVATSLVTRLGEDDHGRRIAAHLEGNGVTLVGPYAGMARTSSAVATIGAGGAATYEFDIEWDLPPVVLPGGLRPTLVHTCSLAAVLAPGCERVADLVAGLSEGAVVSYDLNLRPGVTGTGPEIAERVDRMVALADVVKASDEDLAALHPDLPIADAAGLLLGLGPAAVVVTRGGAGASWYGPQGEVHVAAEPVEVVDTVGAGDTFGAALLVALGERGLLVGDGLVGLDPEGWREVLEFAGAAARVTVSRPGADPPRRSDLG</sequence>
<dbReference type="GO" id="GO:0006000">
    <property type="term" value="P:fructose metabolic process"/>
    <property type="evidence" value="ECO:0007669"/>
    <property type="project" value="UniProtKB-ARBA"/>
</dbReference>
<dbReference type="PRINTS" id="PR00990">
    <property type="entry name" value="RIBOKINASE"/>
</dbReference>
<evidence type="ECO:0000256" key="6">
    <source>
        <dbReference type="RuleBase" id="RU003704"/>
    </source>
</evidence>
<dbReference type="Pfam" id="PF00294">
    <property type="entry name" value="PfkB"/>
    <property type="match status" value="1"/>
</dbReference>
<evidence type="ECO:0000256" key="1">
    <source>
        <dbReference type="ARBA" id="ARBA00010688"/>
    </source>
</evidence>
<dbReference type="InterPro" id="IPR011611">
    <property type="entry name" value="PfkB_dom"/>
</dbReference>
<evidence type="ECO:0000313" key="9">
    <source>
        <dbReference type="Proteomes" id="UP000616839"/>
    </source>
</evidence>
<keyword evidence="2 6" id="KW-0808">Transferase</keyword>
<reference evidence="8" key="1">
    <citation type="submission" date="2020-09" db="EMBL/GenBank/DDBJ databases">
        <title>Nocardioides sp. strain MJB4 16S ribosomal RNA gene Genome sequencing and assembly.</title>
        <authorList>
            <person name="Kim I."/>
        </authorList>
    </citation>
    <scope>NUCLEOTIDE SEQUENCE</scope>
    <source>
        <strain evidence="8">MJB4</strain>
    </source>
</reference>
<dbReference type="RefSeq" id="WP_192140217.1">
    <property type="nucleotide sequence ID" value="NZ_JACYXZ010000001.1"/>
</dbReference>
<keyword evidence="3" id="KW-0547">Nucleotide-binding</keyword>
<dbReference type="InterPro" id="IPR002173">
    <property type="entry name" value="Carboh/pur_kinase_PfkB_CS"/>
</dbReference>
<dbReference type="AlphaFoldDB" id="A0A927K2U5"/>
<keyword evidence="9" id="KW-1185">Reference proteome</keyword>
<dbReference type="GO" id="GO:0008865">
    <property type="term" value="F:fructokinase activity"/>
    <property type="evidence" value="ECO:0007669"/>
    <property type="project" value="UniProtKB-ARBA"/>
</dbReference>
<evidence type="ECO:0000256" key="3">
    <source>
        <dbReference type="ARBA" id="ARBA00022741"/>
    </source>
</evidence>